<dbReference type="InterPro" id="IPR003439">
    <property type="entry name" value="ABC_transporter-like_ATP-bd"/>
</dbReference>
<keyword evidence="3 5" id="KW-0067">ATP-binding</keyword>
<evidence type="ECO:0000256" key="2">
    <source>
        <dbReference type="ARBA" id="ARBA00022741"/>
    </source>
</evidence>
<dbReference type="GO" id="GO:0016887">
    <property type="term" value="F:ATP hydrolysis activity"/>
    <property type="evidence" value="ECO:0007669"/>
    <property type="project" value="InterPro"/>
</dbReference>
<dbReference type="InterPro" id="IPR015854">
    <property type="entry name" value="ABC_transpr_LolD-like"/>
</dbReference>
<dbReference type="Proteomes" id="UP000008922">
    <property type="component" value="Chromosome"/>
</dbReference>
<keyword evidence="6" id="KW-1185">Reference proteome</keyword>
<reference evidence="5 6" key="1">
    <citation type="submission" date="2010-12" db="EMBL/GenBank/DDBJ databases">
        <title>Whole genome sequence of Anaerolinea thermophila UNI-1.</title>
        <authorList>
            <person name="Narita-Yamada S."/>
            <person name="Kishi E."/>
            <person name="Watanabe Y."/>
            <person name="Takasaki K."/>
            <person name="Ankai A."/>
            <person name="Oguchi A."/>
            <person name="Fukui S."/>
            <person name="Takahashi M."/>
            <person name="Yashiro I."/>
            <person name="Hosoyama A."/>
            <person name="Sekiguchi Y."/>
            <person name="Hanada S."/>
            <person name="Fujita N."/>
        </authorList>
    </citation>
    <scope>NUCLEOTIDE SEQUENCE [LARGE SCALE GENOMIC DNA]</scope>
    <source>
        <strain evidence="6">DSM 14523 / JCM 11388 / NBRC 100420 / UNI-1</strain>
    </source>
</reference>
<dbReference type="FunFam" id="3.40.50.300:FF:000032">
    <property type="entry name" value="Export ABC transporter ATP-binding protein"/>
    <property type="match status" value="1"/>
</dbReference>
<dbReference type="InterPro" id="IPR003593">
    <property type="entry name" value="AAA+_ATPase"/>
</dbReference>
<gene>
    <name evidence="5" type="ordered locus">ANT_18760</name>
</gene>
<feature type="domain" description="ABC transporter" evidence="4">
    <location>
        <begin position="23"/>
        <end position="247"/>
    </location>
</feature>
<keyword evidence="1" id="KW-0813">Transport</keyword>
<protein>
    <submittedName>
        <fullName evidence="5">ABC transporter ATP-binding protein</fullName>
    </submittedName>
</protein>
<dbReference type="PROSITE" id="PS50893">
    <property type="entry name" value="ABC_TRANSPORTER_2"/>
    <property type="match status" value="1"/>
</dbReference>
<evidence type="ECO:0000259" key="4">
    <source>
        <dbReference type="PROSITE" id="PS50893"/>
    </source>
</evidence>
<dbReference type="STRING" id="926569.ANT_18760"/>
<dbReference type="InterPro" id="IPR017911">
    <property type="entry name" value="MacB-like_ATP-bd"/>
</dbReference>
<dbReference type="Gene3D" id="3.40.50.300">
    <property type="entry name" value="P-loop containing nucleotide triphosphate hydrolases"/>
    <property type="match status" value="1"/>
</dbReference>
<name>E8N638_ANATU</name>
<dbReference type="KEGG" id="atm:ANT_18760"/>
<dbReference type="CDD" id="cd03255">
    <property type="entry name" value="ABC_MJ0796_LolCDE_FtsE"/>
    <property type="match status" value="1"/>
</dbReference>
<dbReference type="eggNOG" id="COG1136">
    <property type="taxonomic scope" value="Bacteria"/>
</dbReference>
<evidence type="ECO:0000256" key="3">
    <source>
        <dbReference type="ARBA" id="ARBA00022840"/>
    </source>
</evidence>
<evidence type="ECO:0000313" key="6">
    <source>
        <dbReference type="Proteomes" id="UP000008922"/>
    </source>
</evidence>
<dbReference type="GO" id="GO:0005886">
    <property type="term" value="C:plasma membrane"/>
    <property type="evidence" value="ECO:0007669"/>
    <property type="project" value="TreeGrafter"/>
</dbReference>
<dbReference type="InterPro" id="IPR027417">
    <property type="entry name" value="P-loop_NTPase"/>
</dbReference>
<dbReference type="PROSITE" id="PS00211">
    <property type="entry name" value="ABC_TRANSPORTER_1"/>
    <property type="match status" value="1"/>
</dbReference>
<organism evidence="5 6">
    <name type="scientific">Anaerolinea thermophila (strain DSM 14523 / JCM 11388 / NBRC 100420 / UNI-1)</name>
    <dbReference type="NCBI Taxonomy" id="926569"/>
    <lineage>
        <taxon>Bacteria</taxon>
        <taxon>Bacillati</taxon>
        <taxon>Chloroflexota</taxon>
        <taxon>Anaerolineae</taxon>
        <taxon>Anaerolineales</taxon>
        <taxon>Anaerolineaceae</taxon>
        <taxon>Anaerolinea</taxon>
    </lineage>
</organism>
<dbReference type="PANTHER" id="PTHR24220:SF685">
    <property type="entry name" value="ABC TRANSPORTER RELATED"/>
    <property type="match status" value="1"/>
</dbReference>
<accession>E8N638</accession>
<dbReference type="InterPro" id="IPR017871">
    <property type="entry name" value="ABC_transporter-like_CS"/>
</dbReference>
<proteinExistence type="predicted"/>
<evidence type="ECO:0000256" key="1">
    <source>
        <dbReference type="ARBA" id="ARBA00022448"/>
    </source>
</evidence>
<dbReference type="RefSeq" id="WP_013560279.1">
    <property type="nucleotide sequence ID" value="NC_014960.1"/>
</dbReference>
<dbReference type="AlphaFoldDB" id="E8N638"/>
<dbReference type="SMART" id="SM00382">
    <property type="entry name" value="AAA"/>
    <property type="match status" value="1"/>
</dbReference>
<dbReference type="HOGENOM" id="CLU_000604_1_22_0"/>
<dbReference type="PANTHER" id="PTHR24220">
    <property type="entry name" value="IMPORT ATP-BINDING PROTEIN"/>
    <property type="match status" value="1"/>
</dbReference>
<sequence length="247" mass="27584">MESVEQPMIAEFPESLQNREMIVKVSHVTRIYELGASRVTALRDISLEIPKGVLVALKGRSGSGKTTLLNMIGGLDTPTQGEVELFGIRLSQLDDEAKTELRRQRLGFVFQSFAILPVFSAIENVELMLRIANIQTDRRKLAMRALEIVGLGSWAHHRPWELSGGQQQRVAIARALATRPELIIADEPTGELDSTTGRQIMALFRFIAVKEGITVLMATHDPLIEEYAHMVVDLMDGQIRSIRFPNL</sequence>
<dbReference type="GO" id="GO:0022857">
    <property type="term" value="F:transmembrane transporter activity"/>
    <property type="evidence" value="ECO:0007669"/>
    <property type="project" value="TreeGrafter"/>
</dbReference>
<dbReference type="GO" id="GO:0098796">
    <property type="term" value="C:membrane protein complex"/>
    <property type="evidence" value="ECO:0007669"/>
    <property type="project" value="UniProtKB-ARBA"/>
</dbReference>
<keyword evidence="2" id="KW-0547">Nucleotide-binding</keyword>
<dbReference type="EMBL" id="AP012029">
    <property type="protein sequence ID" value="BAJ63902.1"/>
    <property type="molecule type" value="Genomic_DNA"/>
</dbReference>
<dbReference type="SUPFAM" id="SSF52540">
    <property type="entry name" value="P-loop containing nucleoside triphosphate hydrolases"/>
    <property type="match status" value="1"/>
</dbReference>
<evidence type="ECO:0000313" key="5">
    <source>
        <dbReference type="EMBL" id="BAJ63902.1"/>
    </source>
</evidence>
<dbReference type="InParanoid" id="E8N638"/>
<dbReference type="Pfam" id="PF00005">
    <property type="entry name" value="ABC_tran"/>
    <property type="match status" value="1"/>
</dbReference>
<dbReference type="GO" id="GO:0005524">
    <property type="term" value="F:ATP binding"/>
    <property type="evidence" value="ECO:0007669"/>
    <property type="project" value="UniProtKB-KW"/>
</dbReference>